<dbReference type="PRINTS" id="PR00344">
    <property type="entry name" value="BCTRLSENSOR"/>
</dbReference>
<evidence type="ECO:0000256" key="5">
    <source>
        <dbReference type="ARBA" id="ARBA00022679"/>
    </source>
</evidence>
<sequence length="385" mass="41258">MDSALLVPLALALGAVIGGGAVVAVITAARRGRMAAEVASTTVPDGVDQVIEALESAGVVLDPSNNVIKASPRAVTLGLVWHRTLVHPRLVELVDRVRRSGEAVTEELELSRGPLGDAALHLSVRVARLGSRFMLLLAEDRTESYRLDAVRRDFVANISHELKTPIGAIGLLGEALGHAADDPVQVRRFAEQLTKESSRLASMTQEIIELSRLQAKDALSHPEIVDLDHVITAAIDQNRVLAEAQRVTLVSGGSKGLRVWGDEAMLITAVHNLVLNAVQYSPSPSRVGIGVTAADDVIEIAVTDQGIGIPEDELDRVFERFFRVDQARSRTTGGTGLGLSIVKHVVQNHGGDVRVWSQPGRGSTFTIRLPRVLEPALPLLTKARS</sequence>
<evidence type="ECO:0000256" key="2">
    <source>
        <dbReference type="ARBA" id="ARBA00004236"/>
    </source>
</evidence>
<dbReference type="SMART" id="SM00387">
    <property type="entry name" value="HATPase_c"/>
    <property type="match status" value="1"/>
</dbReference>
<dbReference type="EMBL" id="CP101497">
    <property type="protein sequence ID" value="UTT63128.1"/>
    <property type="molecule type" value="Genomic_DNA"/>
</dbReference>
<dbReference type="InterPro" id="IPR003661">
    <property type="entry name" value="HisK_dim/P_dom"/>
</dbReference>
<dbReference type="InterPro" id="IPR036890">
    <property type="entry name" value="HATPase_C_sf"/>
</dbReference>
<dbReference type="Pfam" id="PF00512">
    <property type="entry name" value="HisKA"/>
    <property type="match status" value="1"/>
</dbReference>
<keyword evidence="7" id="KW-0902">Two-component regulatory system</keyword>
<name>A0ABY5FXT9_9MICO</name>
<dbReference type="GO" id="GO:0005524">
    <property type="term" value="F:ATP binding"/>
    <property type="evidence" value="ECO:0007669"/>
    <property type="project" value="UniProtKB-KW"/>
</dbReference>
<evidence type="ECO:0000256" key="4">
    <source>
        <dbReference type="ARBA" id="ARBA00022553"/>
    </source>
</evidence>
<dbReference type="SMART" id="SM00388">
    <property type="entry name" value="HisKA"/>
    <property type="match status" value="1"/>
</dbReference>
<evidence type="ECO:0000256" key="3">
    <source>
        <dbReference type="ARBA" id="ARBA00012438"/>
    </source>
</evidence>
<organism evidence="10 11">
    <name type="scientific">Microcella humidisoli</name>
    <dbReference type="NCBI Taxonomy" id="2963406"/>
    <lineage>
        <taxon>Bacteria</taxon>
        <taxon>Bacillati</taxon>
        <taxon>Actinomycetota</taxon>
        <taxon>Actinomycetes</taxon>
        <taxon>Micrococcales</taxon>
        <taxon>Microbacteriaceae</taxon>
        <taxon>Microcella</taxon>
    </lineage>
</organism>
<dbReference type="SUPFAM" id="SSF55874">
    <property type="entry name" value="ATPase domain of HSP90 chaperone/DNA topoisomerase II/histidine kinase"/>
    <property type="match status" value="1"/>
</dbReference>
<dbReference type="EC" id="2.7.13.3" evidence="3"/>
<dbReference type="SUPFAM" id="SSF47384">
    <property type="entry name" value="Homodimeric domain of signal transducing histidine kinase"/>
    <property type="match status" value="1"/>
</dbReference>
<dbReference type="Proteomes" id="UP001060039">
    <property type="component" value="Chromosome"/>
</dbReference>
<dbReference type="InterPro" id="IPR004358">
    <property type="entry name" value="Sig_transdc_His_kin-like_C"/>
</dbReference>
<dbReference type="CDD" id="cd00075">
    <property type="entry name" value="HATPase"/>
    <property type="match status" value="1"/>
</dbReference>
<comment type="catalytic activity">
    <reaction evidence="1">
        <text>ATP + protein L-histidine = ADP + protein N-phospho-L-histidine.</text>
        <dbReference type="EC" id="2.7.13.3"/>
    </reaction>
</comment>
<gene>
    <name evidence="10" type="ORF">NNL39_03175</name>
</gene>
<evidence type="ECO:0000256" key="6">
    <source>
        <dbReference type="ARBA" id="ARBA00022777"/>
    </source>
</evidence>
<proteinExistence type="predicted"/>
<dbReference type="PROSITE" id="PS50109">
    <property type="entry name" value="HIS_KIN"/>
    <property type="match status" value="1"/>
</dbReference>
<keyword evidence="6" id="KW-0418">Kinase</keyword>
<evidence type="ECO:0000259" key="9">
    <source>
        <dbReference type="PROSITE" id="PS50109"/>
    </source>
</evidence>
<evidence type="ECO:0000256" key="8">
    <source>
        <dbReference type="ARBA" id="ARBA00039401"/>
    </source>
</evidence>
<dbReference type="PANTHER" id="PTHR45453">
    <property type="entry name" value="PHOSPHATE REGULON SENSOR PROTEIN PHOR"/>
    <property type="match status" value="1"/>
</dbReference>
<comment type="subcellular location">
    <subcellularLocation>
        <location evidence="2">Cell membrane</location>
    </subcellularLocation>
</comment>
<dbReference type="InterPro" id="IPR005467">
    <property type="entry name" value="His_kinase_dom"/>
</dbReference>
<evidence type="ECO:0000256" key="7">
    <source>
        <dbReference type="ARBA" id="ARBA00023012"/>
    </source>
</evidence>
<evidence type="ECO:0000313" key="11">
    <source>
        <dbReference type="Proteomes" id="UP001060039"/>
    </source>
</evidence>
<keyword evidence="5" id="KW-0808">Transferase</keyword>
<feature type="domain" description="Histidine kinase" evidence="9">
    <location>
        <begin position="157"/>
        <end position="373"/>
    </location>
</feature>
<dbReference type="RefSeq" id="WP_255160260.1">
    <property type="nucleotide sequence ID" value="NZ_CP101497.1"/>
</dbReference>
<accession>A0ABY5FXT9</accession>
<evidence type="ECO:0000256" key="1">
    <source>
        <dbReference type="ARBA" id="ARBA00000085"/>
    </source>
</evidence>
<keyword evidence="4" id="KW-0597">Phosphoprotein</keyword>
<dbReference type="Gene3D" id="1.10.287.130">
    <property type="match status" value="1"/>
</dbReference>
<dbReference type="InterPro" id="IPR003594">
    <property type="entry name" value="HATPase_dom"/>
</dbReference>
<dbReference type="CDD" id="cd00082">
    <property type="entry name" value="HisKA"/>
    <property type="match status" value="1"/>
</dbReference>
<dbReference type="Pfam" id="PF02518">
    <property type="entry name" value="HATPase_c"/>
    <property type="match status" value="1"/>
</dbReference>
<keyword evidence="11" id="KW-1185">Reference proteome</keyword>
<dbReference type="InterPro" id="IPR036097">
    <property type="entry name" value="HisK_dim/P_sf"/>
</dbReference>
<dbReference type="InterPro" id="IPR050351">
    <property type="entry name" value="BphY/WalK/GraS-like"/>
</dbReference>
<protein>
    <recommendedName>
        <fullName evidence="8">Sensor-like histidine kinase SenX3</fullName>
        <ecNumber evidence="3">2.7.13.3</ecNumber>
    </recommendedName>
</protein>
<dbReference type="PANTHER" id="PTHR45453:SF1">
    <property type="entry name" value="PHOSPHATE REGULON SENSOR PROTEIN PHOR"/>
    <property type="match status" value="1"/>
</dbReference>
<keyword evidence="10" id="KW-0547">Nucleotide-binding</keyword>
<reference evidence="10" key="1">
    <citation type="submission" date="2022-07" db="EMBL/GenBank/DDBJ databases">
        <title>Taxonomic analysis of Microcella humidisoli nov. sp., isolated from riverside soil.</title>
        <authorList>
            <person name="Molina K.M."/>
            <person name="Kim S.B."/>
        </authorList>
    </citation>
    <scope>NUCLEOTIDE SEQUENCE</scope>
    <source>
        <strain evidence="10">MMS21-STM10</strain>
    </source>
</reference>
<evidence type="ECO:0000313" key="10">
    <source>
        <dbReference type="EMBL" id="UTT63128.1"/>
    </source>
</evidence>
<dbReference type="Gene3D" id="3.30.565.10">
    <property type="entry name" value="Histidine kinase-like ATPase, C-terminal domain"/>
    <property type="match status" value="1"/>
</dbReference>
<keyword evidence="10" id="KW-0067">ATP-binding</keyword>